<organism evidence="1">
    <name type="scientific">Klosneuvirus KNV1</name>
    <dbReference type="NCBI Taxonomy" id="1977640"/>
    <lineage>
        <taxon>Viruses</taxon>
        <taxon>Varidnaviria</taxon>
        <taxon>Bamfordvirae</taxon>
        <taxon>Nucleocytoviricota</taxon>
        <taxon>Megaviricetes</taxon>
        <taxon>Imitervirales</taxon>
        <taxon>Mimiviridae</taxon>
        <taxon>Klosneuvirinae</taxon>
        <taxon>Klosneuvirus</taxon>
    </lineage>
</organism>
<sequence>MNYKYIKYKSNNKSQIGSGFKDDISIFGSYAIYAHGMVDNTNQFILPPNKNVIYFEEFGQPMNSRKAIAIWKFFNTVNTSSISVLLKLANGCIDDEVKNYEIDGFKPFSIVRFKKGGNKINDLDIYFMPLTSGDILSEKKIDPYNEVIKSGIYSVPIGFNYPLKDYCNNLGINGSMSFIDYINKYRSFDNRLLKDIKDIDNQNTFTKYSRDTYKCGIIGDIGKNIVNIKDVCINATECDNQHNILYKKVIGPITFPDKPEFINDEYNYKAIRLSELLTKQLKDDNFNGTYFIITCRSSKLNELEKLRTAPKIDLLNLESEVKTISKAREISLRTSQEIPFEKCTDDRYKKRSLLGLTAIKKIIDKLSIRYQTQLPEKRIRIYSILQNQLKELLIEYDTTKTVPFDKFDIVQPEKGSSKRTRLYTAIDNYLNKEKERNPSIVIASVIAELIKLYNEMI</sequence>
<evidence type="ECO:0000313" key="1">
    <source>
        <dbReference type="EMBL" id="ARF12498.1"/>
    </source>
</evidence>
<accession>A0A1V0SLK3</accession>
<gene>
    <name evidence="1" type="ORF">Klosneuvirus_6_60</name>
</gene>
<dbReference type="EMBL" id="KY684113">
    <property type="protein sequence ID" value="ARF12498.1"/>
    <property type="molecule type" value="Genomic_DNA"/>
</dbReference>
<reference evidence="1" key="1">
    <citation type="journal article" date="2017" name="Science">
        <title>Giant viruses with an expanded complement of translation system components.</title>
        <authorList>
            <person name="Schulz F."/>
            <person name="Yutin N."/>
            <person name="Ivanova N.N."/>
            <person name="Ortega D.R."/>
            <person name="Lee T.K."/>
            <person name="Vierheilig J."/>
            <person name="Daims H."/>
            <person name="Horn M."/>
            <person name="Wagner M."/>
            <person name="Jensen G.J."/>
            <person name="Kyrpides N.C."/>
            <person name="Koonin E.V."/>
            <person name="Woyke T."/>
        </authorList>
    </citation>
    <scope>NUCLEOTIDE SEQUENCE</scope>
    <source>
        <strain evidence="1">KNV1</strain>
    </source>
</reference>
<name>A0A1V0SLK3_9VIRU</name>
<protein>
    <submittedName>
        <fullName evidence="1">Uncharacterized protein</fullName>
    </submittedName>
</protein>
<proteinExistence type="predicted"/>